<keyword evidence="1" id="KW-1133">Transmembrane helix</keyword>
<feature type="transmembrane region" description="Helical" evidence="1">
    <location>
        <begin position="377"/>
        <end position="395"/>
    </location>
</feature>
<dbReference type="InterPro" id="IPR045691">
    <property type="entry name" value="DUF6056"/>
</dbReference>
<reference evidence="2" key="1">
    <citation type="submission" date="2022-10" db="EMBL/GenBank/DDBJ databases">
        <title>Cytochrome P450 Catalyzes Benzene Ring Formation in the Biosynthesis of Trialkyl-Substituted Aromatic Polyketides.</title>
        <authorList>
            <person name="Zhao E."/>
            <person name="Ge H."/>
        </authorList>
    </citation>
    <scope>NUCLEOTIDE SEQUENCE</scope>
    <source>
        <strain evidence="2">NA0869</strain>
    </source>
</reference>
<keyword evidence="3" id="KW-1185">Reference proteome</keyword>
<feature type="transmembrane region" description="Helical" evidence="1">
    <location>
        <begin position="108"/>
        <end position="128"/>
    </location>
</feature>
<sequence length="501" mass="54000">MAVDAPGVAVAGEDERRVPGNGRPGRFARWRSLWPAALSLLPLGLLALASWYGRHVRPSADEWCFLPVVREDGISGLIGKFWFTDNGRFANGLLVGLYAEFPVAGHQWFGLVSGVVMLVLLWALTVLVLRRTGQRVPRGVPLLVAATVCALFLFATPNTYKTFYWPAASVSHTLAPVLACAAALPLLCVRGRRGRAAALVTVAVTGVFMGTLSEEVSVVALVVLSGVVLFAHRIFAGRACRFARVWSLTGAAGVAVGTLLLVTSPGSRNRRERYGAETTSMLAPESLLGALRGYARILETVLTTWQYAGAVAVGVLLGLVARGRRSGKPVLLPPRPLFLTGLGALAFLVSGYLCTVITYPVFGMKVVTTERTWNDYLLLYVLLLVAAGAFAGRALRPRLAGRRTGMVKTAAAAVCAVAVLGLVAPLAGLGHDMRVRAERWDRQDRFLREGAARGATELPYTPLSVSRMLEPFSQEGRRKWPAQCVADYYRLDGVTYSTRLP</sequence>
<feature type="transmembrane region" description="Helical" evidence="1">
    <location>
        <begin position="218"/>
        <end position="236"/>
    </location>
</feature>
<name>A0ABY6IGG3_STRPE</name>
<proteinExistence type="predicted"/>
<evidence type="ECO:0000313" key="3">
    <source>
        <dbReference type="Proteomes" id="UP001163878"/>
    </source>
</evidence>
<keyword evidence="1" id="KW-0812">Transmembrane</keyword>
<evidence type="ECO:0000313" key="2">
    <source>
        <dbReference type="EMBL" id="UYQ66104.1"/>
    </source>
</evidence>
<feature type="transmembrane region" description="Helical" evidence="1">
    <location>
        <begin position="342"/>
        <end position="362"/>
    </location>
</feature>
<gene>
    <name evidence="2" type="ORF">OGH68_34705</name>
</gene>
<dbReference type="Proteomes" id="UP001163878">
    <property type="component" value="Chromosome"/>
</dbReference>
<feature type="transmembrane region" description="Helical" evidence="1">
    <location>
        <begin position="33"/>
        <end position="53"/>
    </location>
</feature>
<dbReference type="Pfam" id="PF19528">
    <property type="entry name" value="DUF6056"/>
    <property type="match status" value="1"/>
</dbReference>
<feature type="transmembrane region" description="Helical" evidence="1">
    <location>
        <begin position="140"/>
        <end position="157"/>
    </location>
</feature>
<feature type="transmembrane region" description="Helical" evidence="1">
    <location>
        <begin position="196"/>
        <end position="212"/>
    </location>
</feature>
<accession>A0ABY6IGG3</accession>
<feature type="transmembrane region" description="Helical" evidence="1">
    <location>
        <begin position="163"/>
        <end position="189"/>
    </location>
</feature>
<dbReference type="RefSeq" id="WP_264249501.1">
    <property type="nucleotide sequence ID" value="NZ_CP107567.1"/>
</dbReference>
<protein>
    <submittedName>
        <fullName evidence="2">DUF6056 family protein</fullName>
    </submittedName>
</protein>
<dbReference type="EMBL" id="CP107567">
    <property type="protein sequence ID" value="UYQ66104.1"/>
    <property type="molecule type" value="Genomic_DNA"/>
</dbReference>
<organism evidence="2 3">
    <name type="scientific">Streptomyces peucetius</name>
    <dbReference type="NCBI Taxonomy" id="1950"/>
    <lineage>
        <taxon>Bacteria</taxon>
        <taxon>Bacillati</taxon>
        <taxon>Actinomycetota</taxon>
        <taxon>Actinomycetes</taxon>
        <taxon>Kitasatosporales</taxon>
        <taxon>Streptomycetaceae</taxon>
        <taxon>Streptomyces</taxon>
    </lineage>
</organism>
<feature type="transmembrane region" description="Helical" evidence="1">
    <location>
        <begin position="407"/>
        <end position="429"/>
    </location>
</feature>
<feature type="transmembrane region" description="Helical" evidence="1">
    <location>
        <begin position="243"/>
        <end position="262"/>
    </location>
</feature>
<evidence type="ECO:0000256" key="1">
    <source>
        <dbReference type="SAM" id="Phobius"/>
    </source>
</evidence>
<keyword evidence="1" id="KW-0472">Membrane</keyword>